<evidence type="ECO:0000256" key="1">
    <source>
        <dbReference type="ARBA" id="ARBA00022737"/>
    </source>
</evidence>
<keyword evidence="2 3" id="KW-0802">TPR repeat</keyword>
<feature type="chain" id="PRO_5026877430" description="CHAT domain-containing protein" evidence="4">
    <location>
        <begin position="19"/>
        <end position="1054"/>
    </location>
</feature>
<evidence type="ECO:0000313" key="6">
    <source>
        <dbReference type="EMBL" id="ABG60220.1"/>
    </source>
</evidence>
<feature type="repeat" description="TPR" evidence="3">
    <location>
        <begin position="402"/>
        <end position="435"/>
    </location>
</feature>
<keyword evidence="4" id="KW-0732">Signal</keyword>
<proteinExistence type="predicted"/>
<evidence type="ECO:0000259" key="5">
    <source>
        <dbReference type="Pfam" id="PF12770"/>
    </source>
</evidence>
<dbReference type="InterPro" id="IPR024983">
    <property type="entry name" value="CHAT_dom"/>
</dbReference>
<feature type="signal peptide" evidence="4">
    <location>
        <begin position="1"/>
        <end position="18"/>
    </location>
</feature>
<accession>A0A6N4SV65</accession>
<sequence length="1054" mass="119498">MFSKILLFVLLFASAFFASGQQDISQQRAEMEALVSSGNYTAALKKALEIKKITEKKFGSSHVEHAQSVLDVAVVYYYLFDCSNSELNIEAAKNIYAKTSGIKSYAYANALQNQSYIFLTCNKPEKAEEAATQAIKIIQENVSDSTRLLATLYSDLGYVQTTLGKIPDAKRNYDKSYSLMNRYGFIHGEEYAFLLNNIASFYHDLSDYTSAKKYYDESLLIHKKVFGSDAPEYATVLNNEGILDLDFGYYEEGAQLIFKAAAIYKNTKGEKSLEYARSMNDIGNVYDKESDYKNAEQYYLKALQLKKELGVEGNVTYWNTLNNLALLYARLGNYSKAISTMQGQLELIKKYGGQTQPEYGNYLNSMGAIYEQNNDYTNASVYFNQALQFYKTYYGVSDPNYSRVLNNLGLLAVKQGKTQLAFQYYNQSLAILERDTIANQIEIADTYNNMGELHSETGDFTSASVEFQKALRIYDSVLGKKHPSYWITYSNDALLQYRSGNTNKAIQQTRQVLDMNLSMVYDNFTFLSEAEKLKYWNKTYDQFEFYNSMCVKEYTAIPELIGSMYNYSLATKSLVFNYTNQLKSKILQHGNKELLKEYVAWENKKQLLATYYNFSKQQLATNNINLPALESEVNLMEKNIVLQSAAFKIARDVRNITWKDIQAKLKENEAAVQMLRVKLYNNVWTDSIVYVALILTKETVDKPIMVVLKNGNKLEKKYYNGFFNAIQFDQVTDLYYTVFWKEIDQHILNKTTVYVSPAGVYNKISLPALKLPDGSYLLEKRNIQIVPVMRSIAAYAPSNVRQSDKAFLFGHPNYNYTLPADTAATRSVEAVQPLADELRGTELADLPGTKIEVDNISGILNAYGIPVNTYTGNNASETEIKKLVNPSVLHIATHGYFIKNAEIEEAGTATTATNYKENPWLRSGILLAGSNYTLNNQSSGNPLDDGILTAYEAMQLNLDRTDLVILSACETGLGEVMNSEGVIGLQRSFMLAGADNMLMSLWQVNDEGTQSLMSNFYKYWVVDRNSGIALRRAQLDLMKTHPSPYYWAPFVYIR</sequence>
<dbReference type="Gene3D" id="1.25.40.10">
    <property type="entry name" value="Tetratricopeptide repeat domain"/>
    <property type="match status" value="3"/>
</dbReference>
<dbReference type="Pfam" id="PF12770">
    <property type="entry name" value="CHAT"/>
    <property type="match status" value="1"/>
</dbReference>
<keyword evidence="7" id="KW-1185">Reference proteome</keyword>
<name>A0A6N4SV65_CYTH3</name>
<dbReference type="EMBL" id="CP000383">
    <property type="protein sequence ID" value="ABG60220.1"/>
    <property type="molecule type" value="Genomic_DNA"/>
</dbReference>
<organism evidence="6 7">
    <name type="scientific">Cytophaga hutchinsonii (strain ATCC 33406 / DSM 1761 / CIP 103989 / NBRC 15051 / NCIMB 9469 / D465)</name>
    <dbReference type="NCBI Taxonomy" id="269798"/>
    <lineage>
        <taxon>Bacteria</taxon>
        <taxon>Pseudomonadati</taxon>
        <taxon>Bacteroidota</taxon>
        <taxon>Cytophagia</taxon>
        <taxon>Cytophagales</taxon>
        <taxon>Cytophagaceae</taxon>
        <taxon>Cytophaga</taxon>
    </lineage>
</organism>
<dbReference type="PANTHER" id="PTHR45641">
    <property type="entry name" value="TETRATRICOPEPTIDE REPEAT PROTEIN (AFU_ORTHOLOGUE AFUA_6G03870)"/>
    <property type="match status" value="1"/>
</dbReference>
<feature type="repeat" description="TPR" evidence="3">
    <location>
        <begin position="444"/>
        <end position="477"/>
    </location>
</feature>
<dbReference type="OrthoDB" id="9771112at2"/>
<dbReference type="InterPro" id="IPR019734">
    <property type="entry name" value="TPR_rpt"/>
</dbReference>
<gene>
    <name evidence="6" type="ordered locus">CHU_2979</name>
</gene>
<feature type="repeat" description="TPR" evidence="3">
    <location>
        <begin position="276"/>
        <end position="309"/>
    </location>
</feature>
<dbReference type="Pfam" id="PF13424">
    <property type="entry name" value="TPR_12"/>
    <property type="match status" value="3"/>
</dbReference>
<feature type="domain" description="CHAT" evidence="5">
    <location>
        <begin position="736"/>
        <end position="1053"/>
    </location>
</feature>
<dbReference type="PANTHER" id="PTHR45641:SF19">
    <property type="entry name" value="NEPHROCYSTIN-3"/>
    <property type="match status" value="1"/>
</dbReference>
<dbReference type="RefSeq" id="WP_011586330.1">
    <property type="nucleotide sequence ID" value="NC_008255.1"/>
</dbReference>
<dbReference type="SMART" id="SM00028">
    <property type="entry name" value="TPR"/>
    <property type="match status" value="9"/>
</dbReference>
<protein>
    <recommendedName>
        <fullName evidence="5">CHAT domain-containing protein</fullName>
    </recommendedName>
</protein>
<evidence type="ECO:0000256" key="4">
    <source>
        <dbReference type="SAM" id="SignalP"/>
    </source>
</evidence>
<keyword evidence="1" id="KW-0677">Repeat</keyword>
<dbReference type="InterPro" id="IPR011990">
    <property type="entry name" value="TPR-like_helical_dom_sf"/>
</dbReference>
<evidence type="ECO:0000313" key="7">
    <source>
        <dbReference type="Proteomes" id="UP000001822"/>
    </source>
</evidence>
<dbReference type="Proteomes" id="UP000001822">
    <property type="component" value="Chromosome"/>
</dbReference>
<evidence type="ECO:0000256" key="2">
    <source>
        <dbReference type="ARBA" id="ARBA00022803"/>
    </source>
</evidence>
<dbReference type="AlphaFoldDB" id="A0A6N4SV65"/>
<evidence type="ECO:0000256" key="3">
    <source>
        <dbReference type="PROSITE-ProRule" id="PRU00339"/>
    </source>
</evidence>
<dbReference type="Pfam" id="PF13181">
    <property type="entry name" value="TPR_8"/>
    <property type="match status" value="1"/>
</dbReference>
<dbReference type="KEGG" id="chu:CHU_2979"/>
<dbReference type="SUPFAM" id="SSF48452">
    <property type="entry name" value="TPR-like"/>
    <property type="match status" value="3"/>
</dbReference>
<dbReference type="PROSITE" id="PS50005">
    <property type="entry name" value="TPR"/>
    <property type="match status" value="3"/>
</dbReference>
<dbReference type="Pfam" id="PF13176">
    <property type="entry name" value="TPR_7"/>
    <property type="match status" value="1"/>
</dbReference>
<reference evidence="6 7" key="1">
    <citation type="journal article" date="2007" name="Appl. Environ. Microbiol.">
        <title>Genome sequence of the cellulolytic gliding bacterium Cytophaga hutchinsonii.</title>
        <authorList>
            <person name="Xie G."/>
            <person name="Bruce D.C."/>
            <person name="Challacombe J.F."/>
            <person name="Chertkov O."/>
            <person name="Detter J.C."/>
            <person name="Gilna P."/>
            <person name="Han C.S."/>
            <person name="Lucas S."/>
            <person name="Misra M."/>
            <person name="Myers G.L."/>
            <person name="Richardson P."/>
            <person name="Tapia R."/>
            <person name="Thayer N."/>
            <person name="Thompson L.S."/>
            <person name="Brettin T.S."/>
            <person name="Henrissat B."/>
            <person name="Wilson D.B."/>
            <person name="McBride M.J."/>
        </authorList>
    </citation>
    <scope>NUCLEOTIDE SEQUENCE [LARGE SCALE GENOMIC DNA]</scope>
    <source>
        <strain evidence="7">ATCC 33406 / DSM 1761 / CIP 103989 / NBRC 15051 / NCIMB 9469 / D465</strain>
    </source>
</reference>